<keyword evidence="5 7" id="KW-1133">Transmembrane helix</keyword>
<feature type="transmembrane region" description="Helical" evidence="7">
    <location>
        <begin position="28"/>
        <end position="49"/>
    </location>
</feature>
<dbReference type="GO" id="GO:0005886">
    <property type="term" value="C:plasma membrane"/>
    <property type="evidence" value="ECO:0007669"/>
    <property type="project" value="UniProtKB-SubCell"/>
</dbReference>
<comment type="caution">
    <text evidence="10">The sequence shown here is derived from an EMBL/GenBank/DDBJ whole genome shotgun (WGS) entry which is preliminary data.</text>
</comment>
<dbReference type="GO" id="GO:0034040">
    <property type="term" value="F:ATPase-coupled lipid transmembrane transporter activity"/>
    <property type="evidence" value="ECO:0007669"/>
    <property type="project" value="TreeGrafter"/>
</dbReference>
<dbReference type="Proteomes" id="UP000188600">
    <property type="component" value="Unassembled WGS sequence"/>
</dbReference>
<evidence type="ECO:0000313" key="10">
    <source>
        <dbReference type="EMBL" id="ONK28646.1"/>
    </source>
</evidence>
<evidence type="ECO:0000313" key="13">
    <source>
        <dbReference type="Proteomes" id="UP000188946"/>
    </source>
</evidence>
<evidence type="ECO:0000256" key="6">
    <source>
        <dbReference type="ARBA" id="ARBA00023136"/>
    </source>
</evidence>
<dbReference type="InterPro" id="IPR027417">
    <property type="entry name" value="P-loop_NTPase"/>
</dbReference>
<dbReference type="EMBL" id="MSPT01000004">
    <property type="protein sequence ID" value="ONK28646.1"/>
    <property type="molecule type" value="Genomic_DNA"/>
</dbReference>
<dbReference type="InterPro" id="IPR003593">
    <property type="entry name" value="AAA+_ATPase"/>
</dbReference>
<evidence type="ECO:0000259" key="8">
    <source>
        <dbReference type="PROSITE" id="PS50893"/>
    </source>
</evidence>
<evidence type="ECO:0000313" key="12">
    <source>
        <dbReference type="Proteomes" id="UP000188600"/>
    </source>
</evidence>
<evidence type="ECO:0000256" key="5">
    <source>
        <dbReference type="ARBA" id="ARBA00022989"/>
    </source>
</evidence>
<feature type="domain" description="ABC transporter" evidence="8">
    <location>
        <begin position="344"/>
        <end position="576"/>
    </location>
</feature>
<keyword evidence="6 7" id="KW-0472">Membrane</keyword>
<dbReference type="PANTHER" id="PTHR24221">
    <property type="entry name" value="ATP-BINDING CASSETTE SUB-FAMILY B"/>
    <property type="match status" value="1"/>
</dbReference>
<dbReference type="EMBL" id="MSPR01000004">
    <property type="protein sequence ID" value="ONK30331.1"/>
    <property type="molecule type" value="Genomic_DNA"/>
</dbReference>
<organism evidence="10 12">
    <name type="scientific">Streptococcus azizii</name>
    <dbReference type="NCBI Taxonomy" id="1579424"/>
    <lineage>
        <taxon>Bacteria</taxon>
        <taxon>Bacillati</taxon>
        <taxon>Bacillota</taxon>
        <taxon>Bacilli</taxon>
        <taxon>Lactobacillales</taxon>
        <taxon>Streptococcaceae</taxon>
        <taxon>Streptococcus</taxon>
    </lineage>
</organism>
<keyword evidence="3" id="KW-0547">Nucleotide-binding</keyword>
<feature type="transmembrane region" description="Helical" evidence="7">
    <location>
        <begin position="259"/>
        <end position="277"/>
    </location>
</feature>
<dbReference type="InterPro" id="IPR039421">
    <property type="entry name" value="Type_1_exporter"/>
</dbReference>
<dbReference type="Pfam" id="PF00005">
    <property type="entry name" value="ABC_tran"/>
    <property type="match status" value="1"/>
</dbReference>
<dbReference type="PANTHER" id="PTHR24221:SF654">
    <property type="entry name" value="ATP-BINDING CASSETTE SUB-FAMILY B MEMBER 6"/>
    <property type="match status" value="1"/>
</dbReference>
<dbReference type="InterPro" id="IPR003439">
    <property type="entry name" value="ABC_transporter-like_ATP-bd"/>
</dbReference>
<protein>
    <submittedName>
        <fullName evidence="10">ABC transporter ATP-binding protein</fullName>
    </submittedName>
</protein>
<name>A0AB36JQQ4_9STRE</name>
<dbReference type="SMART" id="SM00382">
    <property type="entry name" value="AAA"/>
    <property type="match status" value="1"/>
</dbReference>
<feature type="transmembrane region" description="Helical" evidence="7">
    <location>
        <begin position="69"/>
        <end position="87"/>
    </location>
</feature>
<keyword evidence="2 7" id="KW-0812">Transmembrane</keyword>
<evidence type="ECO:0000313" key="11">
    <source>
        <dbReference type="EMBL" id="ONK30331.1"/>
    </source>
</evidence>
<accession>A0AB36JQQ4</accession>
<dbReference type="GO" id="GO:0140359">
    <property type="term" value="F:ABC-type transporter activity"/>
    <property type="evidence" value="ECO:0007669"/>
    <property type="project" value="InterPro"/>
</dbReference>
<evidence type="ECO:0000256" key="7">
    <source>
        <dbReference type="SAM" id="Phobius"/>
    </source>
</evidence>
<dbReference type="GO" id="GO:0016887">
    <property type="term" value="F:ATP hydrolysis activity"/>
    <property type="evidence" value="ECO:0007669"/>
    <property type="project" value="InterPro"/>
</dbReference>
<dbReference type="Proteomes" id="UP000188946">
    <property type="component" value="Unassembled WGS sequence"/>
</dbReference>
<gene>
    <name evidence="11" type="ORF">BVE84_03565</name>
    <name evidence="10" type="ORF">BVE86_02845</name>
</gene>
<evidence type="ECO:0000256" key="3">
    <source>
        <dbReference type="ARBA" id="ARBA00022741"/>
    </source>
</evidence>
<dbReference type="InterPro" id="IPR011527">
    <property type="entry name" value="ABC1_TM_dom"/>
</dbReference>
<dbReference type="Gene3D" id="3.40.50.300">
    <property type="entry name" value="P-loop containing nucleotide triphosphate hydrolases"/>
    <property type="match status" value="1"/>
</dbReference>
<keyword evidence="13" id="KW-1185">Reference proteome</keyword>
<evidence type="ECO:0000256" key="1">
    <source>
        <dbReference type="ARBA" id="ARBA00004651"/>
    </source>
</evidence>
<keyword evidence="4 10" id="KW-0067">ATP-binding</keyword>
<dbReference type="RefSeq" id="WP_076995717.1">
    <property type="nucleotide sequence ID" value="NZ_MSPR01000004.1"/>
</dbReference>
<dbReference type="SUPFAM" id="SSF52540">
    <property type="entry name" value="P-loop containing nucleoside triphosphate hydrolases"/>
    <property type="match status" value="1"/>
</dbReference>
<dbReference type="Gene3D" id="1.20.1560.10">
    <property type="entry name" value="ABC transporter type 1, transmembrane domain"/>
    <property type="match status" value="1"/>
</dbReference>
<dbReference type="AlphaFoldDB" id="A0AB36JQQ4"/>
<evidence type="ECO:0000259" key="9">
    <source>
        <dbReference type="PROSITE" id="PS50929"/>
    </source>
</evidence>
<reference evidence="12 13" key="1">
    <citation type="submission" date="2016-12" db="EMBL/GenBank/DDBJ databases">
        <authorList>
            <person name="Gulvik C.A."/>
        </authorList>
    </citation>
    <scope>NUCLEOTIDE SEQUENCE [LARGE SCALE GENOMIC DNA]</scope>
    <source>
        <strain evidence="11 13">12-5202</strain>
        <strain evidence="10 12">12-5291</strain>
    </source>
</reference>
<dbReference type="InterPro" id="IPR036640">
    <property type="entry name" value="ABC1_TM_sf"/>
</dbReference>
<evidence type="ECO:0000256" key="2">
    <source>
        <dbReference type="ARBA" id="ARBA00022692"/>
    </source>
</evidence>
<comment type="subcellular location">
    <subcellularLocation>
        <location evidence="1">Cell membrane</location>
        <topology evidence="1">Multi-pass membrane protein</topology>
    </subcellularLocation>
</comment>
<dbReference type="Pfam" id="PF00664">
    <property type="entry name" value="ABC_membrane"/>
    <property type="match status" value="1"/>
</dbReference>
<proteinExistence type="predicted"/>
<sequence>MHQAQKLSRKKRKYLLARLKEQIRPKMTVVYVAALLSWVQFLVRVLSFYWLSHIFAASLATETIALNDLLFRMLAVNLVGYAVALMAKRLQGIGSQFARDALKKSFFEVLIARDGQFESEATASDVFTIASQGIDSLDTYYSHYLTLALRTYLNCTTVLLVVAWLFPLGSLLFLIALPLIPLSSILMQKRSQRIMNRYWASYMDVGNLFLDDLKGLNTLYTYQADAVYEKNFNEQAEEFRDATMELLGFQLQAVGYMDAVMYLGIGVSGFLAIGQLVTGHLSLFQFIFFILIATEFFAPLREQGYGMHLVMMTTKMADRIFCFLDSMEEISEGQTPTLESFDCVRLRGVSFAYEGKEVLQKIDADLSAGHLYAISGTSGQGKTTLAQLLMKRLTPQTGEIVCGETALKNVSQTAINREVLYVSNQSYLLNQSIYDNLAMACDWTKEEILAWIDRQGVLQFIHDLPDGLETIVGENGQKVSVGQRQQIICARAILAKRSLYIFDEITSSIDADNEAQIFRLIEWIAKTAIVVVITHKMKQVYRAEQTLFLVDHQVFIGSAEELYHTIPAFRHLVDTQAELEASVYG</sequence>
<dbReference type="PROSITE" id="PS50893">
    <property type="entry name" value="ABC_TRANSPORTER_2"/>
    <property type="match status" value="1"/>
</dbReference>
<dbReference type="GO" id="GO:0005524">
    <property type="term" value="F:ATP binding"/>
    <property type="evidence" value="ECO:0007669"/>
    <property type="project" value="UniProtKB-KW"/>
</dbReference>
<feature type="domain" description="ABC transmembrane type-1" evidence="9">
    <location>
        <begin position="32"/>
        <end position="312"/>
    </location>
</feature>
<feature type="transmembrane region" description="Helical" evidence="7">
    <location>
        <begin position="283"/>
        <end position="300"/>
    </location>
</feature>
<dbReference type="SUPFAM" id="SSF90123">
    <property type="entry name" value="ABC transporter transmembrane region"/>
    <property type="match status" value="1"/>
</dbReference>
<evidence type="ECO:0000256" key="4">
    <source>
        <dbReference type="ARBA" id="ARBA00022840"/>
    </source>
</evidence>
<dbReference type="PROSITE" id="PS50929">
    <property type="entry name" value="ABC_TM1F"/>
    <property type="match status" value="1"/>
</dbReference>